<evidence type="ECO:0000313" key="2">
    <source>
        <dbReference type="Proteomes" id="UP000324760"/>
    </source>
</evidence>
<reference evidence="1 2" key="1">
    <citation type="journal article" date="2019" name="Biochem. Eng. J.">
        <title>Metabolic engineering of the marine bacteria Neptunomonas concharum for the production of acetoin and meso-2,3-butanediol from acetate.</title>
        <authorList>
            <person name="Li W."/>
            <person name="Pu N."/>
            <person name="Liu C.-X."/>
            <person name="Yuan Q.-P."/>
            <person name="Li Z.-J."/>
        </authorList>
    </citation>
    <scope>NUCLEOTIDE SEQUENCE [LARGE SCALE GENOMIC DNA]</scope>
    <source>
        <strain evidence="1 2">JCM17730</strain>
    </source>
</reference>
<keyword evidence="2" id="KW-1185">Reference proteome</keyword>
<name>A0A5P1RE12_9GAMM</name>
<dbReference type="Proteomes" id="UP000324760">
    <property type="component" value="Chromosome"/>
</dbReference>
<sequence length="159" mass="17187">MNTEHFQASTAYLDGALMMLAGDKVVIISYGQKQERFYVSETGEVNRCGDQGPVSGTESDFELYRMAFLEALMDGGSLLVRQLGVGVLPLPPALGGGSVPLDYLSAANVGPKGIRALRGQELQSFYTQGADGAVEYHDFPSKDQVRIAMMQRVDTDSET</sequence>
<proteinExistence type="predicted"/>
<dbReference type="OrthoDB" id="6118100at2"/>
<dbReference type="EMBL" id="CP043869">
    <property type="protein sequence ID" value="QEQ97522.1"/>
    <property type="molecule type" value="Genomic_DNA"/>
</dbReference>
<dbReference type="RefSeq" id="WP_138986838.1">
    <property type="nucleotide sequence ID" value="NZ_CP043869.1"/>
</dbReference>
<accession>A0A5P1RE12</accession>
<gene>
    <name evidence="1" type="ORF">F0U83_12795</name>
</gene>
<evidence type="ECO:0000313" key="1">
    <source>
        <dbReference type="EMBL" id="QEQ97522.1"/>
    </source>
</evidence>
<protein>
    <submittedName>
        <fullName evidence="1">Uncharacterized protein</fullName>
    </submittedName>
</protein>
<organism evidence="1 2">
    <name type="scientific">Neptunomonas concharum</name>
    <dbReference type="NCBI Taxonomy" id="1031538"/>
    <lineage>
        <taxon>Bacteria</taxon>
        <taxon>Pseudomonadati</taxon>
        <taxon>Pseudomonadota</taxon>
        <taxon>Gammaproteobacteria</taxon>
        <taxon>Oceanospirillales</taxon>
        <taxon>Oceanospirillaceae</taxon>
        <taxon>Neptunomonas</taxon>
    </lineage>
</organism>
<dbReference type="KEGG" id="ncu:F0U83_12795"/>
<dbReference type="AlphaFoldDB" id="A0A5P1RE12"/>